<dbReference type="PANTHER" id="PTHR30537:SF1">
    <property type="entry name" value="HTH-TYPE TRANSCRIPTIONAL REGULATOR PGRR"/>
    <property type="match status" value="1"/>
</dbReference>
<dbReference type="RefSeq" id="WP_058988238.1">
    <property type="nucleotide sequence ID" value="NZ_LN606600.1"/>
</dbReference>
<name>A0A0U5EW44_9PROT</name>
<dbReference type="PANTHER" id="PTHR30537">
    <property type="entry name" value="HTH-TYPE TRANSCRIPTIONAL REGULATOR"/>
    <property type="match status" value="1"/>
</dbReference>
<protein>
    <submittedName>
        <fullName evidence="6">LysR family transcriptional regulator</fullName>
        <ecNumber evidence="6">4.2.1.1</ecNumber>
    </submittedName>
</protein>
<comment type="similarity">
    <text evidence="1">Belongs to the LysR transcriptional regulatory family.</text>
</comment>
<dbReference type="InterPro" id="IPR005119">
    <property type="entry name" value="LysR_subst-bd"/>
</dbReference>
<dbReference type="Pfam" id="PF00126">
    <property type="entry name" value="HTH_1"/>
    <property type="match status" value="1"/>
</dbReference>
<dbReference type="InterPro" id="IPR058163">
    <property type="entry name" value="LysR-type_TF_proteobact-type"/>
</dbReference>
<dbReference type="Gene3D" id="3.40.190.290">
    <property type="match status" value="1"/>
</dbReference>
<dbReference type="KEGG" id="asz:ASN_2485"/>
<dbReference type="GO" id="GO:0006351">
    <property type="term" value="P:DNA-templated transcription"/>
    <property type="evidence" value="ECO:0007669"/>
    <property type="project" value="TreeGrafter"/>
</dbReference>
<dbReference type="EMBL" id="LN606600">
    <property type="protein sequence ID" value="CEF41775.1"/>
    <property type="molecule type" value="Genomic_DNA"/>
</dbReference>
<dbReference type="GO" id="GO:0003700">
    <property type="term" value="F:DNA-binding transcription factor activity"/>
    <property type="evidence" value="ECO:0007669"/>
    <property type="project" value="InterPro"/>
</dbReference>
<evidence type="ECO:0000256" key="3">
    <source>
        <dbReference type="ARBA" id="ARBA00023125"/>
    </source>
</evidence>
<evidence type="ECO:0000313" key="6">
    <source>
        <dbReference type="EMBL" id="CEF41775.1"/>
    </source>
</evidence>
<gene>
    <name evidence="6" type="ORF">ASN_2485</name>
</gene>
<dbReference type="EC" id="4.2.1.1" evidence="6"/>
<keyword evidence="3" id="KW-0238">DNA-binding</keyword>
<dbReference type="SUPFAM" id="SSF46785">
    <property type="entry name" value="Winged helix' DNA-binding domain"/>
    <property type="match status" value="1"/>
</dbReference>
<dbReference type="Pfam" id="PF03466">
    <property type="entry name" value="LysR_substrate"/>
    <property type="match status" value="1"/>
</dbReference>
<proteinExistence type="inferred from homology"/>
<organism evidence="6 7">
    <name type="scientific">Acetobacter senegalensis</name>
    <dbReference type="NCBI Taxonomy" id="446692"/>
    <lineage>
        <taxon>Bacteria</taxon>
        <taxon>Pseudomonadati</taxon>
        <taxon>Pseudomonadota</taxon>
        <taxon>Alphaproteobacteria</taxon>
        <taxon>Acetobacterales</taxon>
        <taxon>Acetobacteraceae</taxon>
        <taxon>Acetobacter</taxon>
    </lineage>
</organism>
<evidence type="ECO:0000313" key="7">
    <source>
        <dbReference type="Proteomes" id="UP000056109"/>
    </source>
</evidence>
<reference evidence="7" key="1">
    <citation type="submission" date="2014-09" db="EMBL/GenBank/DDBJ databases">
        <authorList>
            <person name="Illeghems K.G."/>
        </authorList>
    </citation>
    <scope>NUCLEOTIDE SEQUENCE [LARGE SCALE GENOMIC DNA]</scope>
    <source>
        <strain evidence="7">108B</strain>
    </source>
</reference>
<sequence>MNPSFHDLEIFSAVARHRSFRKAAEERGVSPSALSHALRALEEKLGVRLLNRTTRSILPTEAGARLLQTLEPAFHDVSLALQDLRAMQDTPTGSLRINMPRPAARLLADRMARFVLQYPKVSLEVVTEERLVDIVAEGFDAGIRFGDSVAADMVSVPVGAPQRFAVVASPEYLSLHRIPEKPQDLMRHACIGRRFPSGRRYNWEFENEETLFTVAVSGPLVLDDDDSMIRAALLGVGCAYVYENLVEQDIGQKRLQPLLQNWVPGECPEVCVSDLAHGFSDTQAAKRSPNIMANWLRAANHSRTFRPSFSKLRIAR</sequence>
<accession>A0A0U5EW44</accession>
<dbReference type="InterPro" id="IPR036390">
    <property type="entry name" value="WH_DNA-bd_sf"/>
</dbReference>
<keyword evidence="7" id="KW-1185">Reference proteome</keyword>
<dbReference type="Proteomes" id="UP000056109">
    <property type="component" value="Chromosome I"/>
</dbReference>
<dbReference type="GO" id="GO:0004089">
    <property type="term" value="F:carbonate dehydratase activity"/>
    <property type="evidence" value="ECO:0007669"/>
    <property type="project" value="UniProtKB-EC"/>
</dbReference>
<dbReference type="GeneID" id="34783503"/>
<dbReference type="Gene3D" id="1.10.10.10">
    <property type="entry name" value="Winged helix-like DNA-binding domain superfamily/Winged helix DNA-binding domain"/>
    <property type="match status" value="1"/>
</dbReference>
<keyword evidence="2" id="KW-0805">Transcription regulation</keyword>
<dbReference type="GO" id="GO:0043565">
    <property type="term" value="F:sequence-specific DNA binding"/>
    <property type="evidence" value="ECO:0007669"/>
    <property type="project" value="TreeGrafter"/>
</dbReference>
<dbReference type="PROSITE" id="PS50931">
    <property type="entry name" value="HTH_LYSR"/>
    <property type="match status" value="1"/>
</dbReference>
<dbReference type="InterPro" id="IPR000847">
    <property type="entry name" value="LysR_HTH_N"/>
</dbReference>
<evidence type="ECO:0000256" key="4">
    <source>
        <dbReference type="ARBA" id="ARBA00023163"/>
    </source>
</evidence>
<dbReference type="InterPro" id="IPR036388">
    <property type="entry name" value="WH-like_DNA-bd_sf"/>
</dbReference>
<evidence type="ECO:0000259" key="5">
    <source>
        <dbReference type="PROSITE" id="PS50931"/>
    </source>
</evidence>
<keyword evidence="6" id="KW-0456">Lyase</keyword>
<evidence type="ECO:0000256" key="1">
    <source>
        <dbReference type="ARBA" id="ARBA00009437"/>
    </source>
</evidence>
<keyword evidence="4" id="KW-0804">Transcription</keyword>
<dbReference type="AlphaFoldDB" id="A0A0U5EW44"/>
<feature type="domain" description="HTH lysR-type" evidence="5">
    <location>
        <begin position="3"/>
        <end position="60"/>
    </location>
</feature>
<dbReference type="SUPFAM" id="SSF53850">
    <property type="entry name" value="Periplasmic binding protein-like II"/>
    <property type="match status" value="1"/>
</dbReference>
<dbReference type="FunFam" id="1.10.10.10:FF:000001">
    <property type="entry name" value="LysR family transcriptional regulator"/>
    <property type="match status" value="1"/>
</dbReference>
<evidence type="ECO:0000256" key="2">
    <source>
        <dbReference type="ARBA" id="ARBA00023015"/>
    </source>
</evidence>